<sequence>MGGPILTPFQRSTYQIIWANSYELIKFDDDHNIEEYIQYGIIIQDFVRDLAEINTIFHLILAFTSLDANIDENLANEMGLHFQNSGILYYRIGGLMPNSGSTKSQKQTSKQQES</sequence>
<organism evidence="1 2">
    <name type="scientific">Rhizophagus irregularis</name>
    <dbReference type="NCBI Taxonomy" id="588596"/>
    <lineage>
        <taxon>Eukaryota</taxon>
        <taxon>Fungi</taxon>
        <taxon>Fungi incertae sedis</taxon>
        <taxon>Mucoromycota</taxon>
        <taxon>Glomeromycotina</taxon>
        <taxon>Glomeromycetes</taxon>
        <taxon>Glomerales</taxon>
        <taxon>Glomeraceae</taxon>
        <taxon>Rhizophagus</taxon>
    </lineage>
</organism>
<dbReference type="AlphaFoldDB" id="A0A2I1GPG1"/>
<protein>
    <submittedName>
        <fullName evidence="1">Uncharacterized protein</fullName>
    </submittedName>
</protein>
<keyword evidence="2" id="KW-1185">Reference proteome</keyword>
<comment type="caution">
    <text evidence="1">The sequence shown here is derived from an EMBL/GenBank/DDBJ whole genome shotgun (WGS) entry which is preliminary data.</text>
</comment>
<accession>A0A2I1GPG1</accession>
<reference evidence="1 2" key="1">
    <citation type="submission" date="2015-10" db="EMBL/GenBank/DDBJ databases">
        <title>Genome analyses suggest a sexual origin of heterokaryosis in a supposedly ancient asexual fungus.</title>
        <authorList>
            <person name="Ropars J."/>
            <person name="Sedzielewska K."/>
            <person name="Noel J."/>
            <person name="Charron P."/>
            <person name="Farinelli L."/>
            <person name="Marton T."/>
            <person name="Kruger M."/>
            <person name="Pelin A."/>
            <person name="Brachmann A."/>
            <person name="Corradi N."/>
        </authorList>
    </citation>
    <scope>NUCLEOTIDE SEQUENCE [LARGE SCALE GENOMIC DNA]</scope>
    <source>
        <strain evidence="1 2">A4</strain>
    </source>
</reference>
<dbReference type="EMBL" id="LLXI01000650">
    <property type="protein sequence ID" value="PKY48531.1"/>
    <property type="molecule type" value="Genomic_DNA"/>
</dbReference>
<evidence type="ECO:0000313" key="1">
    <source>
        <dbReference type="EMBL" id="PKY48531.1"/>
    </source>
</evidence>
<dbReference type="Proteomes" id="UP000234323">
    <property type="component" value="Unassembled WGS sequence"/>
</dbReference>
<proteinExistence type="predicted"/>
<gene>
    <name evidence="1" type="ORF">RhiirA4_464161</name>
</gene>
<evidence type="ECO:0000313" key="2">
    <source>
        <dbReference type="Proteomes" id="UP000234323"/>
    </source>
</evidence>
<name>A0A2I1GPG1_9GLOM</name>